<evidence type="ECO:0000259" key="1">
    <source>
        <dbReference type="PROSITE" id="PS50943"/>
    </source>
</evidence>
<keyword evidence="3" id="KW-1185">Reference proteome</keyword>
<accession>A0ABV4WF88</accession>
<proteinExistence type="predicted"/>
<evidence type="ECO:0000313" key="3">
    <source>
        <dbReference type="Proteomes" id="UP001576780"/>
    </source>
</evidence>
<dbReference type="InterPro" id="IPR001387">
    <property type="entry name" value="Cro/C1-type_HTH"/>
</dbReference>
<dbReference type="Proteomes" id="UP001576780">
    <property type="component" value="Unassembled WGS sequence"/>
</dbReference>
<dbReference type="RefSeq" id="WP_413276189.1">
    <property type="nucleotide sequence ID" value="NZ_JBHFNT010000046.1"/>
</dbReference>
<evidence type="ECO:0000313" key="2">
    <source>
        <dbReference type="EMBL" id="MFB2833736.1"/>
    </source>
</evidence>
<dbReference type="SUPFAM" id="SSF47413">
    <property type="entry name" value="lambda repressor-like DNA-binding domains"/>
    <property type="match status" value="1"/>
</dbReference>
<organism evidence="2 3">
    <name type="scientific">Floridaenema evergladense BLCC-F167</name>
    <dbReference type="NCBI Taxonomy" id="3153639"/>
    <lineage>
        <taxon>Bacteria</taxon>
        <taxon>Bacillati</taxon>
        <taxon>Cyanobacteriota</taxon>
        <taxon>Cyanophyceae</taxon>
        <taxon>Oscillatoriophycideae</taxon>
        <taxon>Aerosakkonematales</taxon>
        <taxon>Aerosakkonemataceae</taxon>
        <taxon>Floridanema</taxon>
        <taxon>Floridanema evergladense</taxon>
    </lineage>
</organism>
<feature type="domain" description="HTH cro/C1-type" evidence="1">
    <location>
        <begin position="43"/>
        <end position="96"/>
    </location>
</feature>
<dbReference type="SMART" id="SM00530">
    <property type="entry name" value="HTH_XRE"/>
    <property type="match status" value="1"/>
</dbReference>
<dbReference type="Pfam" id="PF01381">
    <property type="entry name" value="HTH_3"/>
    <property type="match status" value="1"/>
</dbReference>
<sequence>MEEAKRKRLEEKGWKVGTVSDFLSLTPEETALIEIKLALSRHLKERRQKLMTQTELAEKLHSSQPRIAKAENGDASVSMELLIRAILATGATPQEIGQIIAQVG</sequence>
<dbReference type="Gene3D" id="1.10.260.40">
    <property type="entry name" value="lambda repressor-like DNA-binding domains"/>
    <property type="match status" value="1"/>
</dbReference>
<dbReference type="InterPro" id="IPR010982">
    <property type="entry name" value="Lambda_DNA-bd_dom_sf"/>
</dbReference>
<comment type="caution">
    <text evidence="2">The sequence shown here is derived from an EMBL/GenBank/DDBJ whole genome shotgun (WGS) entry which is preliminary data.</text>
</comment>
<dbReference type="CDD" id="cd00093">
    <property type="entry name" value="HTH_XRE"/>
    <property type="match status" value="1"/>
</dbReference>
<name>A0ABV4WF88_9CYAN</name>
<dbReference type="PROSITE" id="PS50943">
    <property type="entry name" value="HTH_CROC1"/>
    <property type="match status" value="1"/>
</dbReference>
<gene>
    <name evidence="2" type="ORF">ACE1CA_04310</name>
</gene>
<dbReference type="EMBL" id="JBHFNT010000046">
    <property type="protein sequence ID" value="MFB2833736.1"/>
    <property type="molecule type" value="Genomic_DNA"/>
</dbReference>
<reference evidence="2 3" key="1">
    <citation type="submission" date="2024-09" db="EMBL/GenBank/DDBJ databases">
        <title>Floridaenema gen nov. (Aerosakkonemataceae, Aerosakkonematales ord. nov., Cyanobacteria) from benthic tropical and subtropical fresh waters, with the description of four new species.</title>
        <authorList>
            <person name="Moretto J.A."/>
            <person name="Berthold D.E."/>
            <person name="Lefler F.W."/>
            <person name="Huang I.-S."/>
            <person name="Laughinghouse H. IV."/>
        </authorList>
    </citation>
    <scope>NUCLEOTIDE SEQUENCE [LARGE SCALE GENOMIC DNA]</scope>
    <source>
        <strain evidence="2 3">BLCC-F167</strain>
    </source>
</reference>
<protein>
    <submittedName>
        <fullName evidence="2">Helix-turn-helix domain-containing protein</fullName>
    </submittedName>
</protein>